<feature type="region of interest" description="Disordered" evidence="14">
    <location>
        <begin position="1237"/>
        <end position="1281"/>
    </location>
</feature>
<proteinExistence type="inferred from homology"/>
<comment type="similarity">
    <text evidence="2 13">Belongs to the integrin alpha chain family.</text>
</comment>
<feature type="compositionally biased region" description="Polar residues" evidence="14">
    <location>
        <begin position="1098"/>
        <end position="1117"/>
    </location>
</feature>
<feature type="compositionally biased region" description="Gly residues" evidence="14">
    <location>
        <begin position="1000"/>
        <end position="1009"/>
    </location>
</feature>
<feature type="chain" id="PRO_5027164847" evidence="13">
    <location>
        <begin position="26"/>
        <end position="1425"/>
    </location>
</feature>
<dbReference type="GO" id="GO:0033627">
    <property type="term" value="P:cell adhesion mediated by integrin"/>
    <property type="evidence" value="ECO:0007669"/>
    <property type="project" value="TreeGrafter"/>
</dbReference>
<name>A0A6J2U547_DROLE</name>
<feature type="domain" description="Integrin alpha third immunoglobulin-like" evidence="17">
    <location>
        <begin position="801"/>
        <end position="908"/>
    </location>
</feature>
<dbReference type="Pfam" id="PF00357">
    <property type="entry name" value="Integrin_alpha"/>
    <property type="match status" value="1"/>
</dbReference>
<evidence type="ECO:0000256" key="12">
    <source>
        <dbReference type="PROSITE-ProRule" id="PRU00803"/>
    </source>
</evidence>
<keyword evidence="4 13" id="KW-0732">Signal</keyword>
<dbReference type="InterPro" id="IPR013649">
    <property type="entry name" value="Integrin_alpha_Ig-like_1"/>
</dbReference>
<evidence type="ECO:0000256" key="3">
    <source>
        <dbReference type="ARBA" id="ARBA00022692"/>
    </source>
</evidence>
<dbReference type="GO" id="GO:0005178">
    <property type="term" value="F:integrin binding"/>
    <property type="evidence" value="ECO:0007669"/>
    <property type="project" value="TreeGrafter"/>
</dbReference>
<evidence type="ECO:0000313" key="18">
    <source>
        <dbReference type="Proteomes" id="UP000504634"/>
    </source>
</evidence>
<feature type="compositionally biased region" description="Low complexity" evidence="14">
    <location>
        <begin position="1189"/>
        <end position="1199"/>
    </location>
</feature>
<dbReference type="Gene3D" id="1.20.5.930">
    <property type="entry name" value="Bicelle-embedded integrin alpha(iib) transmembrane segment"/>
    <property type="match status" value="1"/>
</dbReference>
<dbReference type="InterPro" id="IPR032695">
    <property type="entry name" value="Integrin_dom_sf"/>
</dbReference>
<dbReference type="GO" id="GO:0008305">
    <property type="term" value="C:integrin complex"/>
    <property type="evidence" value="ECO:0007669"/>
    <property type="project" value="InterPro"/>
</dbReference>
<evidence type="ECO:0000256" key="11">
    <source>
        <dbReference type="ARBA" id="ARBA00023180"/>
    </source>
</evidence>
<evidence type="ECO:0000256" key="7">
    <source>
        <dbReference type="ARBA" id="ARBA00022989"/>
    </source>
</evidence>
<evidence type="ECO:0000256" key="5">
    <source>
        <dbReference type="ARBA" id="ARBA00022737"/>
    </source>
</evidence>
<feature type="domain" description="Integrin alpha first immunoglubulin-like" evidence="15">
    <location>
        <begin position="490"/>
        <end position="651"/>
    </location>
</feature>
<dbReference type="OrthoDB" id="5317514at2759"/>
<dbReference type="SUPFAM" id="SSF69318">
    <property type="entry name" value="Integrin alpha N-terminal domain"/>
    <property type="match status" value="1"/>
</dbReference>
<dbReference type="InterPro" id="IPR018184">
    <property type="entry name" value="Integrin_alpha_C_CS"/>
</dbReference>
<dbReference type="SUPFAM" id="SSF69179">
    <property type="entry name" value="Integrin domains"/>
    <property type="match status" value="3"/>
</dbReference>
<dbReference type="InterPro" id="IPR013519">
    <property type="entry name" value="Int_alpha_beta-p"/>
</dbReference>
<feature type="repeat" description="FG-GAP" evidence="12">
    <location>
        <begin position="257"/>
        <end position="308"/>
    </location>
</feature>
<keyword evidence="3 13" id="KW-0812">Transmembrane</keyword>
<dbReference type="Gene3D" id="2.60.40.1510">
    <property type="entry name" value="ntegrin, alpha v. Chain A, domain 3"/>
    <property type="match status" value="1"/>
</dbReference>
<keyword evidence="10 13" id="KW-0675">Receptor</keyword>
<dbReference type="InterPro" id="IPR048286">
    <property type="entry name" value="Integrin_alpha_Ig-like_3"/>
</dbReference>
<feature type="compositionally biased region" description="Basic and acidic residues" evidence="14">
    <location>
        <begin position="1147"/>
        <end position="1156"/>
    </location>
</feature>
<evidence type="ECO:0000256" key="13">
    <source>
        <dbReference type="RuleBase" id="RU003762"/>
    </source>
</evidence>
<evidence type="ECO:0000259" key="17">
    <source>
        <dbReference type="Pfam" id="PF20806"/>
    </source>
</evidence>
<evidence type="ECO:0000256" key="2">
    <source>
        <dbReference type="ARBA" id="ARBA00008054"/>
    </source>
</evidence>
<evidence type="ECO:0000256" key="1">
    <source>
        <dbReference type="ARBA" id="ARBA00004479"/>
    </source>
</evidence>
<evidence type="ECO:0000313" key="19">
    <source>
        <dbReference type="RefSeq" id="XP_030382272.1"/>
    </source>
</evidence>
<dbReference type="Gene3D" id="2.130.10.130">
    <property type="entry name" value="Integrin alpha, N-terminal"/>
    <property type="match status" value="1"/>
</dbReference>
<dbReference type="PRINTS" id="PR01185">
    <property type="entry name" value="INTEGRINA"/>
</dbReference>
<dbReference type="RefSeq" id="XP_030382272.1">
    <property type="nucleotide sequence ID" value="XM_030526412.1"/>
</dbReference>
<evidence type="ECO:0000256" key="4">
    <source>
        <dbReference type="ARBA" id="ARBA00022729"/>
    </source>
</evidence>
<dbReference type="InterPro" id="IPR048285">
    <property type="entry name" value="Integrin_alpha_Ig-like_2"/>
</dbReference>
<keyword evidence="18" id="KW-1185">Reference proteome</keyword>
<dbReference type="PROSITE" id="PS00242">
    <property type="entry name" value="INTEGRIN_ALPHA"/>
    <property type="match status" value="1"/>
</dbReference>
<dbReference type="Proteomes" id="UP000504634">
    <property type="component" value="Unplaced"/>
</dbReference>
<dbReference type="InterPro" id="IPR000413">
    <property type="entry name" value="Integrin_alpha"/>
</dbReference>
<dbReference type="PANTHER" id="PTHR23220">
    <property type="entry name" value="INTEGRIN ALPHA"/>
    <property type="match status" value="1"/>
</dbReference>
<gene>
    <name evidence="19" type="primary">LOC115629836</name>
</gene>
<dbReference type="CTD" id="32661"/>
<feature type="region of interest" description="Disordered" evidence="14">
    <location>
        <begin position="1072"/>
        <end position="1223"/>
    </location>
</feature>
<feature type="repeat" description="FG-GAP" evidence="12">
    <location>
        <begin position="443"/>
        <end position="505"/>
    </location>
</feature>
<evidence type="ECO:0000256" key="8">
    <source>
        <dbReference type="ARBA" id="ARBA00023037"/>
    </source>
</evidence>
<keyword evidence="11" id="KW-0325">Glycoprotein</keyword>
<dbReference type="GeneID" id="115629836"/>
<protein>
    <submittedName>
        <fullName evidence="19">Integrin alpha-PS2 isoform X1</fullName>
    </submittedName>
</protein>
<feature type="signal peptide" evidence="13">
    <location>
        <begin position="1"/>
        <end position="25"/>
    </location>
</feature>
<dbReference type="GO" id="GO:0048513">
    <property type="term" value="P:animal organ development"/>
    <property type="evidence" value="ECO:0007669"/>
    <property type="project" value="UniProtKB-ARBA"/>
</dbReference>
<feature type="region of interest" description="Disordered" evidence="14">
    <location>
        <begin position="1406"/>
        <end position="1425"/>
    </location>
</feature>
<feature type="transmembrane region" description="Helical" evidence="13">
    <location>
        <begin position="1373"/>
        <end position="1395"/>
    </location>
</feature>
<dbReference type="GO" id="GO:0007160">
    <property type="term" value="P:cell-matrix adhesion"/>
    <property type="evidence" value="ECO:0007669"/>
    <property type="project" value="TreeGrafter"/>
</dbReference>
<feature type="repeat" description="FG-GAP" evidence="12">
    <location>
        <begin position="309"/>
        <end position="374"/>
    </location>
</feature>
<dbReference type="GO" id="GO:0009897">
    <property type="term" value="C:external side of plasma membrane"/>
    <property type="evidence" value="ECO:0007669"/>
    <property type="project" value="TreeGrafter"/>
</dbReference>
<evidence type="ECO:0000256" key="9">
    <source>
        <dbReference type="ARBA" id="ARBA00023136"/>
    </source>
</evidence>
<keyword evidence="7 13" id="KW-1133">Transmembrane helix</keyword>
<dbReference type="InterPro" id="IPR013517">
    <property type="entry name" value="FG-GAP"/>
</dbReference>
<dbReference type="Pfam" id="PF20805">
    <property type="entry name" value="Integrin_A_Ig_2"/>
    <property type="match status" value="1"/>
</dbReference>
<dbReference type="GO" id="GO:0007157">
    <property type="term" value="P:heterophilic cell-cell adhesion via plasma membrane cell adhesion molecules"/>
    <property type="evidence" value="ECO:0007669"/>
    <property type="project" value="UniProtKB-ARBA"/>
</dbReference>
<evidence type="ECO:0000256" key="6">
    <source>
        <dbReference type="ARBA" id="ARBA00022889"/>
    </source>
</evidence>
<evidence type="ECO:0000259" key="15">
    <source>
        <dbReference type="Pfam" id="PF08441"/>
    </source>
</evidence>
<reference evidence="19" key="1">
    <citation type="submission" date="2025-08" db="UniProtKB">
        <authorList>
            <consortium name="RefSeq"/>
        </authorList>
    </citation>
    <scope>IDENTIFICATION</scope>
    <source>
        <strain evidence="19">11010-0011.00</strain>
        <tissue evidence="19">Whole body</tissue>
    </source>
</reference>
<dbReference type="Gene3D" id="2.60.40.1460">
    <property type="entry name" value="Integrin domains. Chain A, domain 2"/>
    <property type="match status" value="1"/>
</dbReference>
<feature type="repeat" description="FG-GAP" evidence="12">
    <location>
        <begin position="377"/>
        <end position="436"/>
    </location>
</feature>
<dbReference type="Gene3D" id="2.60.40.1530">
    <property type="entry name" value="ntegrin, alpha v. Chain A, domain 4"/>
    <property type="match status" value="2"/>
</dbReference>
<feature type="domain" description="Integrin alpha third immunoglobulin-like" evidence="17">
    <location>
        <begin position="1244"/>
        <end position="1338"/>
    </location>
</feature>
<dbReference type="PANTHER" id="PTHR23220:SF133">
    <property type="entry name" value="INTEGRIN ALPHA-PS2"/>
    <property type="match status" value="1"/>
</dbReference>
<keyword evidence="6 13" id="KW-0130">Cell adhesion</keyword>
<dbReference type="SMART" id="SM00191">
    <property type="entry name" value="Int_alpha"/>
    <property type="match status" value="5"/>
</dbReference>
<feature type="region of interest" description="Disordered" evidence="14">
    <location>
        <begin position="992"/>
        <end position="1017"/>
    </location>
</feature>
<evidence type="ECO:0000256" key="10">
    <source>
        <dbReference type="ARBA" id="ARBA00023170"/>
    </source>
</evidence>
<dbReference type="InterPro" id="IPR028994">
    <property type="entry name" value="Integrin_alpha_N"/>
</dbReference>
<evidence type="ECO:0000256" key="14">
    <source>
        <dbReference type="SAM" id="MobiDB-lite"/>
    </source>
</evidence>
<feature type="domain" description="Integrin alpha second immunoglobulin-like" evidence="16">
    <location>
        <begin position="652"/>
        <end position="783"/>
    </location>
</feature>
<accession>A0A6J2U547</accession>
<feature type="repeat" description="FG-GAP" evidence="12">
    <location>
        <begin position="30"/>
        <end position="97"/>
    </location>
</feature>
<feature type="repeat" description="FG-GAP" evidence="12">
    <location>
        <begin position="177"/>
        <end position="230"/>
    </location>
</feature>
<dbReference type="GO" id="GO:0048468">
    <property type="term" value="P:cell development"/>
    <property type="evidence" value="ECO:0007669"/>
    <property type="project" value="UniProtKB-ARBA"/>
</dbReference>
<keyword evidence="8 13" id="KW-0401">Integrin</keyword>
<sequence length="1425" mass="156585">MSRSTSKMMMLAIALLLCLLQSIQSYNIDLPSYVRHRHAPNSMFGFSIALHKTRNDFSNFNSLVVGAPKFDTSSYQQGVKEAGAVFRCSMNDDECKLVTFDSKGNNRNEKGEIIDRKSYQWLGATVATGRDNDLVVACAPRYVFHSMSPSSALRFDPVGTCFTSHNFQQFHEVSPCRTNNWGYHRQGSCQAGFSAAINSNGSRLYIGAPGSWYWQGQTYSIPSDAEFPFKPPFYQPFGTGGQTYSTDVTRPENQVFFTPESSSPNDDSYLGYSMVTGDFNGDHNEDVAIGMPRGANLLGKIVVNRWNMANIFNITGRQIGEYFGYALSTSDVDGDGLDDLIIGAPMYTEPGNVEGKYDVGRVYVLVQRGTTPLEPWTTEYIRDGFNTKGRFGLALTTLGDVNRDGYGDFAVGAPYDGPEGRGVVYIYHGSAQGPLAKPSQIIKAEELVEGAPYPRTFGFSLSGGVDMDGNTYPDLAVGAYAADQVFIFKARPVAAVNAETTFSNPSKLINLEERNCQLQRDHSKVPCMELTTCWSYTGKYLPEELDFDVSWVLDAKKTRNPRMFFLLDEGKNIRNQTIRLAYGRRYCRNETVYLIDNVQDKLTPLEVEARYNLRSRRQFEPVVRRKRDALEPVIDQNREIVLRDAINIQKNCGPDNICEPDLKLEIKTVDKYLFGSPEPLTFDVLISNGNEDAFEAAFYMVMPRELDFKKLQQLGDKNDPPITCTAPSPANNYTLKCDIGNPLQGQKVANFRVILTPAEKFGSSRSYEFFMEANSTNLEKPNSHFDNIIRKSIGIWVDTDLDIRGNSVPDFAPYKASDYKAVENATNENDLGPHVVHIYEIRNNRPSIIEEAVVLIYYPYETIAGDPLMYVLKQPEVGGNIRCDPHSYVNPRNLKLDEALSRKSFLHSDSSSAAADAAAIGGSTVVIGSGAAGSESGGHIEISQSSQAGGTVHVGRGGTRLSPKEKELLEREDAQDVSGDASFVHSFRANQAAAEQETGGASGADGGGWSTWSSSWNSSAGGAAPASVVVSAKNVTTYYDDSGRPHVVESSTEYVHNLERGPAQQYVQHASLGGVRGGSSHGGKAHSTQGHIQMAAPSGQSSGYQQTFTQGANYQPRQYQQQSQQSQQQIQSPAGYSDYAGGQSADKSIHAGRDGFRTGTLDLGTIDRTNVDNELRNRGAGGAGGGGSSSSSYSTQYGSRPGTVHHHETVYSSGSKPYYGRENEDYYDEDNLLQQQQQQQLSNAGGGGQQQWSSSSSQRRFRRADGPTSSSNGEPKQVDLNSPCKAAKCETLRCVVKNLDEKEAAYVAIRTRLVAHTMEKIASNVPLNVSTLAVAHVTLLPFIGRPKDEIKKSFEIFYKAVPEPTPTPDVVPLWVVVLSACAGALIFLLLVLALYKCGFFNRNRPTDHSQERQPLRNGYHGDEHL</sequence>
<keyword evidence="5" id="KW-0677">Repeat</keyword>
<feature type="region of interest" description="Disordered" evidence="14">
    <location>
        <begin position="936"/>
        <end position="961"/>
    </location>
</feature>
<dbReference type="Pfam" id="PF01839">
    <property type="entry name" value="FG-GAP"/>
    <property type="match status" value="2"/>
</dbReference>
<dbReference type="Pfam" id="PF20806">
    <property type="entry name" value="Integrin_A_Ig_3"/>
    <property type="match status" value="2"/>
</dbReference>
<keyword evidence="9 13" id="KW-0472">Membrane</keyword>
<comment type="subcellular location">
    <subcellularLocation>
        <location evidence="1 13">Membrane</location>
        <topology evidence="1 13">Single-pass type I membrane protein</topology>
    </subcellularLocation>
</comment>
<dbReference type="FunFam" id="1.20.5.930:FF:000009">
    <property type="entry name" value="integrin alpha-PS2 isoform X2"/>
    <property type="match status" value="1"/>
</dbReference>
<dbReference type="PROSITE" id="PS51470">
    <property type="entry name" value="FG_GAP"/>
    <property type="match status" value="6"/>
</dbReference>
<dbReference type="Pfam" id="PF08441">
    <property type="entry name" value="Integrin_A_Ig_1"/>
    <property type="match status" value="1"/>
</dbReference>
<dbReference type="GO" id="GO:0007229">
    <property type="term" value="P:integrin-mediated signaling pathway"/>
    <property type="evidence" value="ECO:0007669"/>
    <property type="project" value="UniProtKB-KW"/>
</dbReference>
<evidence type="ECO:0000259" key="16">
    <source>
        <dbReference type="Pfam" id="PF20805"/>
    </source>
</evidence>
<feature type="compositionally biased region" description="Low complexity" evidence="14">
    <location>
        <begin position="1118"/>
        <end position="1132"/>
    </location>
</feature>
<feature type="compositionally biased region" description="Gly residues" evidence="14">
    <location>
        <begin position="1179"/>
        <end position="1188"/>
    </location>
</feature>
<organism evidence="18 19">
    <name type="scientific">Drosophila lebanonensis</name>
    <name type="common">Fruit fly</name>
    <name type="synonym">Scaptodrosophila lebanonensis</name>
    <dbReference type="NCBI Taxonomy" id="7225"/>
    <lineage>
        <taxon>Eukaryota</taxon>
        <taxon>Metazoa</taxon>
        <taxon>Ecdysozoa</taxon>
        <taxon>Arthropoda</taxon>
        <taxon>Hexapoda</taxon>
        <taxon>Insecta</taxon>
        <taxon>Pterygota</taxon>
        <taxon>Neoptera</taxon>
        <taxon>Endopterygota</taxon>
        <taxon>Diptera</taxon>
        <taxon>Brachycera</taxon>
        <taxon>Muscomorpha</taxon>
        <taxon>Ephydroidea</taxon>
        <taxon>Drosophilidae</taxon>
        <taxon>Scaptodrosophila</taxon>
    </lineage>
</organism>